<keyword evidence="3" id="KW-1185">Reference proteome</keyword>
<evidence type="ECO:0000256" key="1">
    <source>
        <dbReference type="SAM" id="MobiDB-lite"/>
    </source>
</evidence>
<sequence>MTKPRRDRQPLGFIFLVSLVSLFHADRPLQSQSIALSPEYQAALAALNIPVAVPTYIPDGFTLSQIKINLCPSDIPQRGECREGTSYQIIYRNPENTCLMIEAIGGGLGGPDSEFHYTTQTALLGEVEIRFGEIPGDRNTPISEQLRTPQPGLYNFPATGRSGRSPYYASRVEEQGYLCGSNTSISPREFEQILQSLVLLE</sequence>
<name>A0ABT2MN48_9CYAN</name>
<dbReference type="Proteomes" id="UP001525890">
    <property type="component" value="Unassembled WGS sequence"/>
</dbReference>
<evidence type="ECO:0000313" key="3">
    <source>
        <dbReference type="Proteomes" id="UP001525890"/>
    </source>
</evidence>
<feature type="region of interest" description="Disordered" evidence="1">
    <location>
        <begin position="134"/>
        <end position="157"/>
    </location>
</feature>
<dbReference type="RefSeq" id="WP_368005030.1">
    <property type="nucleotide sequence ID" value="NZ_JAMXFF010000003.1"/>
</dbReference>
<gene>
    <name evidence="2" type="ORF">NG799_03135</name>
</gene>
<proteinExistence type="predicted"/>
<accession>A0ABT2MN48</accession>
<organism evidence="2 3">
    <name type="scientific">Laspinema palackyanum D2a</name>
    <dbReference type="NCBI Taxonomy" id="2953684"/>
    <lineage>
        <taxon>Bacteria</taxon>
        <taxon>Bacillati</taxon>
        <taxon>Cyanobacteriota</taxon>
        <taxon>Cyanophyceae</taxon>
        <taxon>Oscillatoriophycideae</taxon>
        <taxon>Oscillatoriales</taxon>
        <taxon>Laspinemataceae</taxon>
        <taxon>Laspinema</taxon>
        <taxon>Laspinema palackyanum</taxon>
    </lineage>
</organism>
<evidence type="ECO:0000313" key="2">
    <source>
        <dbReference type="EMBL" id="MCT7965326.1"/>
    </source>
</evidence>
<comment type="caution">
    <text evidence="2">The sequence shown here is derived from an EMBL/GenBank/DDBJ whole genome shotgun (WGS) entry which is preliminary data.</text>
</comment>
<protein>
    <submittedName>
        <fullName evidence="2">Uncharacterized protein</fullName>
    </submittedName>
</protein>
<dbReference type="EMBL" id="JAMXFF010000003">
    <property type="protein sequence ID" value="MCT7965326.1"/>
    <property type="molecule type" value="Genomic_DNA"/>
</dbReference>
<reference evidence="2 3" key="1">
    <citation type="journal article" date="2022" name="Front. Microbiol.">
        <title>High genomic differentiation and limited gene flow indicate recent cryptic speciation within the genus Laspinema (cyanobacteria).</title>
        <authorList>
            <person name="Stanojkovic A."/>
            <person name="Skoupy S."/>
            <person name="Skaloud P."/>
            <person name="Dvorak P."/>
        </authorList>
    </citation>
    <scope>NUCLEOTIDE SEQUENCE [LARGE SCALE GENOMIC DNA]</scope>
    <source>
        <strain evidence="2 3">D2a</strain>
    </source>
</reference>